<evidence type="ECO:0008006" key="4">
    <source>
        <dbReference type="Google" id="ProtNLM"/>
    </source>
</evidence>
<evidence type="ECO:0000313" key="2">
    <source>
        <dbReference type="EMBL" id="GAA4232706.1"/>
    </source>
</evidence>
<comment type="caution">
    <text evidence="2">The sequence shown here is derived from an EMBL/GenBank/DDBJ whole genome shotgun (WGS) entry which is preliminary data.</text>
</comment>
<protein>
    <recommendedName>
        <fullName evidence="4">Guanylate cyclase domain-containing protein</fullName>
    </recommendedName>
</protein>
<sequence>MSYRTVMAVDLQGYGSTPQNVQHVLQANLVDCLREAATNARLDADRWEDQGSGDGKLMVLPHGVAVEALAGRFVRDLNGALRARNRLASVEARTRMRLAIHHGPVAEAPNGYTGSAPVVVTRLVNADPLRRALHAAGTDLAVIVSAFVFRGSIEAGMTSLDPTELRHVHVPGLGADSDAWFWLPNGPDPRTLDLGDDPSADTEAGGDAGGDAAGDDGPAPEPPPSSGGNGGAYGANGVHINAPGGTVILRDQNNTHYYGDRS</sequence>
<gene>
    <name evidence="2" type="ORF">GCM10022254_33320</name>
</gene>
<reference evidence="3" key="1">
    <citation type="journal article" date="2019" name="Int. J. Syst. Evol. Microbiol.">
        <title>The Global Catalogue of Microorganisms (GCM) 10K type strain sequencing project: providing services to taxonomists for standard genome sequencing and annotation.</title>
        <authorList>
            <consortium name="The Broad Institute Genomics Platform"/>
            <consortium name="The Broad Institute Genome Sequencing Center for Infectious Disease"/>
            <person name="Wu L."/>
            <person name="Ma J."/>
        </authorList>
    </citation>
    <scope>NUCLEOTIDE SEQUENCE [LARGE SCALE GENOMIC DNA]</scope>
    <source>
        <strain evidence="3">JCM 17440</strain>
    </source>
</reference>
<feature type="region of interest" description="Disordered" evidence="1">
    <location>
        <begin position="189"/>
        <end position="262"/>
    </location>
</feature>
<dbReference type="EMBL" id="BAABAS010000006">
    <property type="protein sequence ID" value="GAA4232706.1"/>
    <property type="molecule type" value="Genomic_DNA"/>
</dbReference>
<organism evidence="2 3">
    <name type="scientific">Actinomadura meridiana</name>
    <dbReference type="NCBI Taxonomy" id="559626"/>
    <lineage>
        <taxon>Bacteria</taxon>
        <taxon>Bacillati</taxon>
        <taxon>Actinomycetota</taxon>
        <taxon>Actinomycetes</taxon>
        <taxon>Streptosporangiales</taxon>
        <taxon>Thermomonosporaceae</taxon>
        <taxon>Actinomadura</taxon>
    </lineage>
</organism>
<dbReference type="Proteomes" id="UP001501710">
    <property type="component" value="Unassembled WGS sequence"/>
</dbReference>
<dbReference type="Gene3D" id="3.30.70.1230">
    <property type="entry name" value="Nucleotide cyclase"/>
    <property type="match status" value="1"/>
</dbReference>
<accession>A0ABP8C311</accession>
<dbReference type="InterPro" id="IPR029787">
    <property type="entry name" value="Nucleotide_cyclase"/>
</dbReference>
<evidence type="ECO:0000256" key="1">
    <source>
        <dbReference type="SAM" id="MobiDB-lite"/>
    </source>
</evidence>
<keyword evidence="3" id="KW-1185">Reference proteome</keyword>
<evidence type="ECO:0000313" key="3">
    <source>
        <dbReference type="Proteomes" id="UP001501710"/>
    </source>
</evidence>
<dbReference type="SUPFAM" id="SSF55073">
    <property type="entry name" value="Nucleotide cyclase"/>
    <property type="match status" value="1"/>
</dbReference>
<proteinExistence type="predicted"/>
<name>A0ABP8C311_9ACTN</name>
<dbReference type="RefSeq" id="WP_344897150.1">
    <property type="nucleotide sequence ID" value="NZ_BAABAS010000006.1"/>
</dbReference>